<comment type="subcellular location">
    <subcellularLocation>
        <location evidence="1">Virion</location>
    </subcellularLocation>
</comment>
<dbReference type="GeneID" id="40525338"/>
<comment type="similarity">
    <text evidence="2 12">Belongs to the potyviridae genome polyprotein family.</text>
</comment>
<reference evidence="15 16" key="1">
    <citation type="journal article" date="2007" name="Arch. Virol.">
        <title>Molecular evidence that zucchini yellow fleck virus is a distinct and variable potyvirus related to papaya ringspot virus and Moroccan watermelon mosaic virus.</title>
        <authorList>
            <person name="Desbiez C."/>
            <person name="Justafre I."/>
            <person name="Lecoq H."/>
        </authorList>
    </citation>
    <scope>NUCLEOTIDE SEQUENCE [LARGE SCALE GENOMIC DNA]</scope>
    <source>
        <strain evidence="15">It</strain>
    </source>
</reference>
<keyword evidence="7" id="KW-0548">Nucleotidyltransferase</keyword>
<feature type="non-terminal residue" evidence="15">
    <location>
        <position position="1"/>
    </location>
</feature>
<feature type="compositionally biased region" description="Basic and acidic residues" evidence="13">
    <location>
        <begin position="474"/>
        <end position="485"/>
    </location>
</feature>
<evidence type="ECO:0000256" key="4">
    <source>
        <dbReference type="ARBA" id="ARBA00022484"/>
    </source>
</evidence>
<accession>Q06S86</accession>
<feature type="domain" description="RdRp catalytic" evidence="14">
    <location>
        <begin position="1"/>
        <end position="59"/>
    </location>
</feature>
<proteinExistence type="inferred from homology"/>
<keyword evidence="8" id="KW-0547">Nucleotide-binding</keyword>
<dbReference type="GO" id="GO:0000166">
    <property type="term" value="F:nucleotide binding"/>
    <property type="evidence" value="ECO:0007669"/>
    <property type="project" value="UniProtKB-KW"/>
</dbReference>
<dbReference type="Gene3D" id="3.30.70.270">
    <property type="match status" value="1"/>
</dbReference>
<comment type="function">
    <text evidence="11">Involved in aphid transmission, cell-to-cell and systemis movement, encapsidation of the viral RNA and in the regulation of viral RNA amplification.</text>
</comment>
<dbReference type="Proteomes" id="UP000232959">
    <property type="component" value="Segment"/>
</dbReference>
<evidence type="ECO:0000256" key="5">
    <source>
        <dbReference type="ARBA" id="ARBA00022561"/>
    </source>
</evidence>
<evidence type="ECO:0000256" key="12">
    <source>
        <dbReference type="RuleBase" id="RU003351"/>
    </source>
</evidence>
<dbReference type="RefSeq" id="YP_009665158.1">
    <property type="nucleotide sequence ID" value="NC_043173.1"/>
</dbReference>
<feature type="region of interest" description="Disordered" evidence="13">
    <location>
        <begin position="469"/>
        <end position="499"/>
    </location>
</feature>
<evidence type="ECO:0000256" key="3">
    <source>
        <dbReference type="ARBA" id="ARBA00020107"/>
    </source>
</evidence>
<feature type="region of interest" description="Disordered" evidence="13">
    <location>
        <begin position="234"/>
        <end position="272"/>
    </location>
</feature>
<dbReference type="GO" id="GO:0039694">
    <property type="term" value="P:viral RNA genome replication"/>
    <property type="evidence" value="ECO:0007669"/>
    <property type="project" value="InterPro"/>
</dbReference>
<organism evidence="15 16">
    <name type="scientific">Zucchini yellow fleck virus</name>
    <dbReference type="NCBI Taxonomy" id="390849"/>
    <lineage>
        <taxon>Viruses</taxon>
        <taxon>Riboviria</taxon>
        <taxon>Orthornavirae</taxon>
        <taxon>Pisuviricota</taxon>
        <taxon>Stelpaviricetes</taxon>
        <taxon>Patatavirales</taxon>
        <taxon>Potyviridae</taxon>
        <taxon>Potyvirus</taxon>
        <taxon>Potyvirus pepo</taxon>
    </lineage>
</organism>
<sequence>GNNSGQPSTVVDNTLMVLITMYYSLRKAGYGENQHEVCRFFINGDDLVIAVHPDHEPMLDTFQASFAELGLKYDFSSRHTDRQEIWFMSHQGILKDNLYIPKLEQERIVAILEWDKAKLPEHRLEAIMAAIIESWGHEDLTEQIRKFYQWVLEQAPYNELAKLGKAPYISEVGLRNLYTNERASPSELEEYLTKYFEEERGDSPELLVYHQSNSLSSKSVYHQSSEGKIDAAATQANKKGKDVESAATAKDDKNKEVEKKKEPDRDVDVGSSGALSVPRIKAFNDKMMVPKCRGKAVLNLEHLIKYNPQQVTLSNTRSTQEQFDRWYEGVSPAYGMNDQQMSIIMNGLMVWCIENGTSPDISGSWVMMDGDVQVEYPIQPLIENAAPTFRQIMAHFSNLAEAYIAKRNMTERYMPRYGLKRNLTDMSLARFAFDFYEINSKTPERAREAHMQMKAAALRSANRRLFGIDGSVSNRDENTERHTVDDVDSNTHSLHGMRK</sequence>
<evidence type="ECO:0000256" key="1">
    <source>
        <dbReference type="ARBA" id="ARBA00004328"/>
    </source>
</evidence>
<dbReference type="Pfam" id="PF00680">
    <property type="entry name" value="RdRP_1"/>
    <property type="match status" value="1"/>
</dbReference>
<feature type="compositionally biased region" description="Basic and acidic residues" evidence="13">
    <location>
        <begin position="239"/>
        <end position="268"/>
    </location>
</feature>
<keyword evidence="5" id="KW-0167">Capsid protein</keyword>
<protein>
    <recommendedName>
        <fullName evidence="3">Genome polyprotein</fullName>
    </recommendedName>
</protein>
<dbReference type="SUPFAM" id="SSF56672">
    <property type="entry name" value="DNA/RNA polymerases"/>
    <property type="match status" value="1"/>
</dbReference>
<dbReference type="InterPro" id="IPR043502">
    <property type="entry name" value="DNA/RNA_pol_sf"/>
</dbReference>
<evidence type="ECO:0000313" key="16">
    <source>
        <dbReference type="Proteomes" id="UP000232959"/>
    </source>
</evidence>
<evidence type="ECO:0000256" key="10">
    <source>
        <dbReference type="ARBA" id="ARBA00022953"/>
    </source>
</evidence>
<keyword evidence="9" id="KW-0946">Virion</keyword>
<dbReference type="GO" id="GO:0006351">
    <property type="term" value="P:DNA-templated transcription"/>
    <property type="evidence" value="ECO:0007669"/>
    <property type="project" value="InterPro"/>
</dbReference>
<evidence type="ECO:0000313" key="15">
    <source>
        <dbReference type="EMBL" id="ABG33925.1"/>
    </source>
</evidence>
<evidence type="ECO:0000256" key="8">
    <source>
        <dbReference type="ARBA" id="ARBA00022741"/>
    </source>
</evidence>
<dbReference type="InterPro" id="IPR043128">
    <property type="entry name" value="Rev_trsase/Diguanyl_cyclase"/>
</dbReference>
<dbReference type="PROSITE" id="PS50507">
    <property type="entry name" value="RDRP_SSRNA_POS"/>
    <property type="match status" value="1"/>
</dbReference>
<dbReference type="InterPro" id="IPR007094">
    <property type="entry name" value="RNA-dir_pol_PSvirus"/>
</dbReference>
<evidence type="ECO:0000256" key="9">
    <source>
        <dbReference type="ARBA" id="ARBA00022844"/>
    </source>
</evidence>
<dbReference type="Pfam" id="PF00767">
    <property type="entry name" value="Poty_coat"/>
    <property type="match status" value="1"/>
</dbReference>
<keyword evidence="16" id="KW-1185">Reference proteome</keyword>
<keyword evidence="6" id="KW-0808">Transferase</keyword>
<keyword evidence="10" id="KW-0693">Viral RNA replication</keyword>
<dbReference type="GO" id="GO:0003968">
    <property type="term" value="F:RNA-directed RNA polymerase activity"/>
    <property type="evidence" value="ECO:0007669"/>
    <property type="project" value="UniProtKB-KW"/>
</dbReference>
<dbReference type="GO" id="GO:0003723">
    <property type="term" value="F:RNA binding"/>
    <property type="evidence" value="ECO:0007669"/>
    <property type="project" value="InterPro"/>
</dbReference>
<dbReference type="InterPro" id="IPR001205">
    <property type="entry name" value="RNA-dir_pol_C"/>
</dbReference>
<dbReference type="KEGG" id="vg:40525338"/>
<dbReference type="EMBL" id="DQ641510">
    <property type="protein sequence ID" value="ABG33925.1"/>
    <property type="molecule type" value="Genomic_RNA"/>
</dbReference>
<evidence type="ECO:0000256" key="2">
    <source>
        <dbReference type="ARBA" id="ARBA00006064"/>
    </source>
</evidence>
<evidence type="ECO:0000256" key="11">
    <source>
        <dbReference type="ARBA" id="ARBA00029405"/>
    </source>
</evidence>
<dbReference type="InterPro" id="IPR001592">
    <property type="entry name" value="Poty_coat"/>
</dbReference>
<evidence type="ECO:0000259" key="14">
    <source>
        <dbReference type="PROSITE" id="PS50507"/>
    </source>
</evidence>
<evidence type="ECO:0000256" key="13">
    <source>
        <dbReference type="SAM" id="MobiDB-lite"/>
    </source>
</evidence>
<keyword evidence="4" id="KW-0696">RNA-directed RNA polymerase</keyword>
<evidence type="ECO:0000256" key="7">
    <source>
        <dbReference type="ARBA" id="ARBA00022695"/>
    </source>
</evidence>
<evidence type="ECO:0000256" key="6">
    <source>
        <dbReference type="ARBA" id="ARBA00022679"/>
    </source>
</evidence>
<dbReference type="GO" id="GO:0019028">
    <property type="term" value="C:viral capsid"/>
    <property type="evidence" value="ECO:0007669"/>
    <property type="project" value="UniProtKB-KW"/>
</dbReference>
<name>Q06S86_9POTV</name>